<feature type="region of interest" description="Disordered" evidence="1">
    <location>
        <begin position="881"/>
        <end position="995"/>
    </location>
</feature>
<feature type="compositionally biased region" description="Basic residues" evidence="1">
    <location>
        <begin position="2002"/>
        <end position="2015"/>
    </location>
</feature>
<feature type="region of interest" description="Disordered" evidence="1">
    <location>
        <begin position="1926"/>
        <end position="2069"/>
    </location>
</feature>
<feature type="region of interest" description="Disordered" evidence="1">
    <location>
        <begin position="393"/>
        <end position="508"/>
    </location>
</feature>
<gene>
    <name evidence="2" type="ORF">BESB_073920</name>
</gene>
<keyword evidence="3" id="KW-1185">Reference proteome</keyword>
<dbReference type="GeneID" id="40312318"/>
<reference evidence="2 3" key="1">
    <citation type="submission" date="2017-09" db="EMBL/GenBank/DDBJ databases">
        <title>Genome sequencing of Besnoitia besnoiti strain Bb-Ger1.</title>
        <authorList>
            <person name="Schares G."/>
            <person name="Venepally P."/>
            <person name="Lorenzi H.A."/>
        </authorList>
    </citation>
    <scope>NUCLEOTIDE SEQUENCE [LARGE SCALE GENOMIC DNA]</scope>
    <source>
        <strain evidence="2 3">Bb-Ger1</strain>
    </source>
</reference>
<feature type="compositionally biased region" description="Basic and acidic residues" evidence="1">
    <location>
        <begin position="909"/>
        <end position="924"/>
    </location>
</feature>
<feature type="compositionally biased region" description="Basic and acidic residues" evidence="1">
    <location>
        <begin position="884"/>
        <end position="896"/>
    </location>
</feature>
<feature type="compositionally biased region" description="Pro residues" evidence="1">
    <location>
        <begin position="486"/>
        <end position="507"/>
    </location>
</feature>
<evidence type="ECO:0000313" key="3">
    <source>
        <dbReference type="Proteomes" id="UP000224006"/>
    </source>
</evidence>
<feature type="region of interest" description="Disordered" evidence="1">
    <location>
        <begin position="1674"/>
        <end position="1708"/>
    </location>
</feature>
<feature type="region of interest" description="Disordered" evidence="1">
    <location>
        <begin position="43"/>
        <end position="66"/>
    </location>
</feature>
<feature type="compositionally biased region" description="Basic and acidic residues" evidence="1">
    <location>
        <begin position="932"/>
        <end position="944"/>
    </location>
</feature>
<dbReference type="KEGG" id="bbes:BESB_073920"/>
<feature type="region of interest" description="Disordered" evidence="1">
    <location>
        <begin position="1306"/>
        <end position="1362"/>
    </location>
</feature>
<dbReference type="STRING" id="94643.A0A2A9MFT3"/>
<dbReference type="OrthoDB" id="10376040at2759"/>
<organism evidence="2 3">
    <name type="scientific">Besnoitia besnoiti</name>
    <name type="common">Apicomplexan protozoan</name>
    <dbReference type="NCBI Taxonomy" id="94643"/>
    <lineage>
        <taxon>Eukaryota</taxon>
        <taxon>Sar</taxon>
        <taxon>Alveolata</taxon>
        <taxon>Apicomplexa</taxon>
        <taxon>Conoidasida</taxon>
        <taxon>Coccidia</taxon>
        <taxon>Eucoccidiorida</taxon>
        <taxon>Eimeriorina</taxon>
        <taxon>Sarcocystidae</taxon>
        <taxon>Besnoitia</taxon>
    </lineage>
</organism>
<evidence type="ECO:0000313" key="2">
    <source>
        <dbReference type="EMBL" id="PFH34240.1"/>
    </source>
</evidence>
<comment type="caution">
    <text evidence="2">The sequence shown here is derived from an EMBL/GenBank/DDBJ whole genome shotgun (WGS) entry which is preliminary data.</text>
</comment>
<feature type="region of interest" description="Disordered" evidence="1">
    <location>
        <begin position="552"/>
        <end position="592"/>
    </location>
</feature>
<dbReference type="RefSeq" id="XP_029218249.1">
    <property type="nucleotide sequence ID" value="XM_029365765.1"/>
</dbReference>
<feature type="compositionally biased region" description="Polar residues" evidence="1">
    <location>
        <begin position="1932"/>
        <end position="1942"/>
    </location>
</feature>
<feature type="compositionally biased region" description="Basic and acidic residues" evidence="1">
    <location>
        <begin position="1382"/>
        <end position="1391"/>
    </location>
</feature>
<dbReference type="VEuPathDB" id="ToxoDB:BESB_073920"/>
<feature type="compositionally biased region" description="Low complexity" evidence="1">
    <location>
        <begin position="1459"/>
        <end position="1480"/>
    </location>
</feature>
<accession>A0A2A9MFT3</accession>
<dbReference type="Proteomes" id="UP000224006">
    <property type="component" value="Unassembled WGS sequence"/>
</dbReference>
<feature type="compositionally biased region" description="Basic and acidic residues" evidence="1">
    <location>
        <begin position="1992"/>
        <end position="2001"/>
    </location>
</feature>
<feature type="compositionally biased region" description="Basic and acidic residues" evidence="1">
    <location>
        <begin position="1311"/>
        <end position="1343"/>
    </location>
</feature>
<feature type="region of interest" description="Disordered" evidence="1">
    <location>
        <begin position="1211"/>
        <end position="1251"/>
    </location>
</feature>
<feature type="region of interest" description="Disordered" evidence="1">
    <location>
        <begin position="1"/>
        <end position="30"/>
    </location>
</feature>
<name>A0A2A9MFT3_BESBE</name>
<proteinExistence type="predicted"/>
<feature type="compositionally biased region" description="Basic and acidic residues" evidence="1">
    <location>
        <begin position="1679"/>
        <end position="1690"/>
    </location>
</feature>
<dbReference type="EMBL" id="NWUJ01000007">
    <property type="protein sequence ID" value="PFH34240.1"/>
    <property type="molecule type" value="Genomic_DNA"/>
</dbReference>
<feature type="compositionally biased region" description="Basic and acidic residues" evidence="1">
    <location>
        <begin position="2016"/>
        <end position="2032"/>
    </location>
</feature>
<sequence>MATSGASALPGPDRNVALPVPSTRQPGDTHAVYAYQDRSDNSLAHQFSEIPPISSSRDGDSFGSDDEYTIAPFTPSARPFQAPDATSCPLPPARFWTSTHRPSPEEAGAFGGLPPTRREGWRALANAPVPHWAVSPLAPQSFIRSHTHAARGVHALCAIRHESGVAACCRGEPPANCLPVLAGKTPESFRSFRELPGETGLPTFHGNTGARAGAVEPTCAGAWPLQPATSDNFAHTNAARSLQTACSPLGHADRVKHVPECAKPSSQISFSRGGASSLAAATGLPPGALNFLAHSTPQRENSRGSSSSLLHVALPSGLSRWTNVDDQLPPTAAYCECPSAHSPHVTARPRGSLPVFPWLAETVEPPAAYMSSPVATTLRPGAPEDAACTYPLRHAHPRRRPTEPLFPPYDHSPSRPDFASKTGGSFGPGCPRDWATPRAPSCPLPPLSPRSRPHLRQCPPQSPEHPRPSPAQTGPTRDAAVRGSPQLPPGSLPRVMEPPPRFSPTPLSPAVRTFYAGLPSPPAQPHTAHPPSLQFSPVASCCSSASSSPFSPSSASLCPPPSMGPVRGAETGASWSMSDFESDGDPEEAITPCGSLFCEERNLFGEGEPGPRIGLRETSRASGEVPHLTVAARDTQGLVACPEFSPFPAPTLSRTQAADAARERPCRPEPLAAWVPAASARAADEAAGHSAQLKGDACFAFSAPSLRGPEKNRCERGEKHFWRASSSPFPDPASDDEVAALCSAVDATQDSNQGCSGYAVRRRAEAGEARGELGLLNEEIQGSRAAPESPRISASRSIRSYACSTGFDDAAEGASRAALQTPLTHGCEGTLLHSPANEAENAVHRFPLLQVQEDSVSTAVCVAALDGSTEFEKTQHRSVACGGRKREERGAERDNIFDAGPQGLDCLPQDERRGACPREEREIAGADLAPEEEGRFSREQRQSDLRPAGGDLAARVFAFSDERDAQREDLEPQNRRDSVGDAPGGRSSLLSEDTGPIWRDVTNELTAESASSAASACSWTRCDAFFGFPWQPPKVRRGQVETERPCVPRLCFPVAPEGDVASLTVTVGGEEGSDRLGVPEGEESALKLRELRGEGLCVEGRADAAWLVQHTAASPGCVSSASASASEEELGSSLGLSGEPAGVEACFRRASHRLSRSLSVSSSALFVLASPREDAEATYAHLSAYAPADCLELAQHPLKWGTPAEAEPARWRRKVSQASPVRTRKRGDACSSEDGEVATRVPRPPGSRQERGAATLSFLASATDAQELNMEVEDENLEDESWPRHMEAGIAMEKCLPQGARPASLSALKKRNLDGSRGKATEEKEGSAAQETEKRNELALRECDAEDAGVRPARQRHKEKRQFARQDLLASALPGFASAAARRPENKETARSVRSRKKKAKETTRNGKTSTGETPEEADSGTVPSASREGGVVSADSPRPGLQVCGDTCETGSSRSQKNSGLPRSPSASSSLLSSPNEALSEARAEDSALEPWAETRLAGASLSASASSASPSAAAPATAAASVTGAAAPVAASQGSDALYVAWWPTAKEHFDSLWTDSKAGFAWLSAASGTEAGRRLLSESRGGRKVAAATREGVQTAVLRKQLAALRLEGIQYVLRSGSSLACRVGFFTSHHRDAFLRRYGADSTSPAGPHSQWLQDICLASLLAFSSIPASTADARGGRPLEKSSDPRRRRKPGGKAGARADGRAAVKSSSSLSCALSLGAHARPVAVPLSPSDALPLASCLARKAANFLKRLGLEDLVMASPALASEAEALVTPAGDPVEDAHGGGLSLAPPCLAVFLSWLPLSVWAKGPRQVCAFFNERLQRIVHFKCRRMHFLPSGGAQLEFDSPAYATQFMKRYGGCRESLGVQRFLDQFFPTLDVFLSPAERLTAPLFIFQLPRYHTLGSLPSLSWLPSEPLAHATRVEEQRGVWSSSRPSSRTGAEAASREGESDADAEEEGSGRNTFSESLQSSTEAGDLTAGTESRTARVARLERGEGQDRKKKRQAARRRPRHREAEGAARADPQKEVRKIGKSAEPTTGHVPPRPAEKKKRRKATAVQRARGVVLK</sequence>
<protein>
    <submittedName>
        <fullName evidence="2">Uncharacterized protein</fullName>
    </submittedName>
</protein>
<feature type="compositionally biased region" description="Basic and acidic residues" evidence="1">
    <location>
        <begin position="960"/>
        <end position="979"/>
    </location>
</feature>
<feature type="region of interest" description="Disordered" evidence="1">
    <location>
        <begin position="1375"/>
        <end position="1489"/>
    </location>
</feature>
<feature type="compositionally biased region" description="Polar residues" evidence="1">
    <location>
        <begin position="1964"/>
        <end position="1976"/>
    </location>
</feature>
<evidence type="ECO:0000256" key="1">
    <source>
        <dbReference type="SAM" id="MobiDB-lite"/>
    </source>
</evidence>